<evidence type="ECO:0000313" key="1">
    <source>
        <dbReference type="EMBL" id="BDG71759.1"/>
    </source>
</evidence>
<proteinExistence type="predicted"/>
<dbReference type="Proteomes" id="UP000831327">
    <property type="component" value="Chromosome"/>
</dbReference>
<protein>
    <submittedName>
        <fullName evidence="1">Uncharacterized protein</fullName>
    </submittedName>
</protein>
<accession>A0ABN6NZB2</accession>
<gene>
    <name evidence="1" type="ORF">Rmf_16880</name>
</gene>
<evidence type="ECO:0000313" key="2">
    <source>
        <dbReference type="Proteomes" id="UP000831327"/>
    </source>
</evidence>
<sequence length="93" mass="9762">MANPDRGLIESRRLVVRADGIALAVTRGAYAVMSILTAIRARDRRGLAVPLATLTWHPPPACPALSHVRVLVAAAGTSVGAGRVRCRVTPLGE</sequence>
<keyword evidence="2" id="KW-1185">Reference proteome</keyword>
<dbReference type="EMBL" id="AP025637">
    <property type="protein sequence ID" value="BDG71759.1"/>
    <property type="molecule type" value="Genomic_DNA"/>
</dbReference>
<reference evidence="1 2" key="1">
    <citation type="journal article" date="2016" name="Microbes Environ.">
        <title>Phylogenetically diverse aerobic anoxygenic phototrophic bacteria isolated from epilithic biofilms in Tama river, Japan.</title>
        <authorList>
            <person name="Hirose S."/>
            <person name="Matsuura K."/>
            <person name="Haruta S."/>
        </authorList>
    </citation>
    <scope>NUCLEOTIDE SEQUENCE [LARGE SCALE GENOMIC DNA]</scope>
    <source>
        <strain evidence="1 2">S08</strain>
    </source>
</reference>
<organism evidence="1 2">
    <name type="scientific">Roseomonas fluvialis</name>
    <dbReference type="NCBI Taxonomy" id="1750527"/>
    <lineage>
        <taxon>Bacteria</taxon>
        <taxon>Pseudomonadati</taxon>
        <taxon>Pseudomonadota</taxon>
        <taxon>Alphaproteobacteria</taxon>
        <taxon>Acetobacterales</taxon>
        <taxon>Roseomonadaceae</taxon>
        <taxon>Roseomonas</taxon>
    </lineage>
</organism>
<name>A0ABN6NZB2_9PROT</name>